<protein>
    <submittedName>
        <fullName evidence="2">Uncharacterized protein</fullName>
    </submittedName>
</protein>
<dbReference type="AlphaFoldDB" id="A0A167IXC3"/>
<reference evidence="2 3" key="1">
    <citation type="journal article" date="2016" name="Mol. Biol. Evol.">
        <title>Comparative Genomics of Early-Diverging Mushroom-Forming Fungi Provides Insights into the Origins of Lignocellulose Decay Capabilities.</title>
        <authorList>
            <person name="Nagy L.G."/>
            <person name="Riley R."/>
            <person name="Tritt A."/>
            <person name="Adam C."/>
            <person name="Daum C."/>
            <person name="Floudas D."/>
            <person name="Sun H."/>
            <person name="Yadav J.S."/>
            <person name="Pangilinan J."/>
            <person name="Larsson K.H."/>
            <person name="Matsuura K."/>
            <person name="Barry K."/>
            <person name="Labutti K."/>
            <person name="Kuo R."/>
            <person name="Ohm R.A."/>
            <person name="Bhattacharya S.S."/>
            <person name="Shirouzu T."/>
            <person name="Yoshinaga Y."/>
            <person name="Martin F.M."/>
            <person name="Grigoriev I.V."/>
            <person name="Hibbett D.S."/>
        </authorList>
    </citation>
    <scope>NUCLEOTIDE SEQUENCE [LARGE SCALE GENOMIC DNA]</scope>
    <source>
        <strain evidence="2 3">TUFC12733</strain>
    </source>
</reference>
<evidence type="ECO:0000313" key="2">
    <source>
        <dbReference type="EMBL" id="KZO93056.1"/>
    </source>
</evidence>
<feature type="compositionally biased region" description="Polar residues" evidence="1">
    <location>
        <begin position="56"/>
        <end position="69"/>
    </location>
</feature>
<name>A0A167IXC3_CALVF</name>
<feature type="region of interest" description="Disordered" evidence="1">
    <location>
        <begin position="109"/>
        <end position="137"/>
    </location>
</feature>
<proteinExistence type="predicted"/>
<sequence length="189" mass="19976">MCSGAIFAATSSASTRGVMTLPDFAHDAHRTIIIVSPQSTPSPLVTPRLSDPSKLVRSQNPSPTFHTPPQTLTVTVRVCGGYQPAPKVYFSTPIPVHMAPPQSMMLNSKLGSSARAAPEPERGESGAKQEGSRNPASLSCLASGERRVARVPAQVLICLARRPSGGLSTESVRGAAHGILRRRIFGENL</sequence>
<gene>
    <name evidence="2" type="ORF">CALVIDRAFT_266842</name>
</gene>
<feature type="region of interest" description="Disordered" evidence="1">
    <location>
        <begin position="39"/>
        <end position="69"/>
    </location>
</feature>
<dbReference type="EMBL" id="KV417304">
    <property type="protein sequence ID" value="KZO93056.1"/>
    <property type="molecule type" value="Genomic_DNA"/>
</dbReference>
<evidence type="ECO:0000256" key="1">
    <source>
        <dbReference type="SAM" id="MobiDB-lite"/>
    </source>
</evidence>
<feature type="compositionally biased region" description="Basic and acidic residues" evidence="1">
    <location>
        <begin position="118"/>
        <end position="131"/>
    </location>
</feature>
<keyword evidence="3" id="KW-1185">Reference proteome</keyword>
<evidence type="ECO:0000313" key="3">
    <source>
        <dbReference type="Proteomes" id="UP000076738"/>
    </source>
</evidence>
<accession>A0A167IXC3</accession>
<dbReference type="Proteomes" id="UP000076738">
    <property type="component" value="Unassembled WGS sequence"/>
</dbReference>
<organism evidence="2 3">
    <name type="scientific">Calocera viscosa (strain TUFC12733)</name>
    <dbReference type="NCBI Taxonomy" id="1330018"/>
    <lineage>
        <taxon>Eukaryota</taxon>
        <taxon>Fungi</taxon>
        <taxon>Dikarya</taxon>
        <taxon>Basidiomycota</taxon>
        <taxon>Agaricomycotina</taxon>
        <taxon>Dacrymycetes</taxon>
        <taxon>Dacrymycetales</taxon>
        <taxon>Dacrymycetaceae</taxon>
        <taxon>Calocera</taxon>
    </lineage>
</organism>